<feature type="transmembrane region" description="Helical" evidence="10">
    <location>
        <begin position="503"/>
        <end position="523"/>
    </location>
</feature>
<comment type="similarity">
    <text evidence="3 10">Belongs to the ALG6/ALG8 glucosyltransferase family.</text>
</comment>
<dbReference type="EC" id="2.4.1.-" evidence="10"/>
<evidence type="ECO:0000256" key="10">
    <source>
        <dbReference type="RuleBase" id="RU363110"/>
    </source>
</evidence>
<comment type="subcellular location">
    <subcellularLocation>
        <location evidence="1 10">Endoplasmic reticulum membrane</location>
        <topology evidence="1 10">Multi-pass membrane protein</topology>
    </subcellularLocation>
</comment>
<evidence type="ECO:0000256" key="9">
    <source>
        <dbReference type="ARBA" id="ARBA00023136"/>
    </source>
</evidence>
<sequence length="545" mass="62634">MEIDKRNRKKMETGPNNPTEDATTWSFLTSTSTKSWFLCISLFAVLIRLAVAIHPYSGAATPPMFGDYEAQRHWMEITVNLPVKEWYRNTTANDLRYWGLDYPPLTAYQSYFHGILLKLFDPASVSLFTSRGYESYLGKLLMRWTVLMSDLMIFFPAVLYFLTVHYSGKPNGEKNSMAWHSAMILLNPCLILIDHGHFQYNCISLGLTTAAVAAILSDRDIGGSLLFSLALNHKQTCTLYDYYAAMGGRFFNALLFRVATVMSAYYAPAFFGYLLGKCLKLQNPILEILKLGLTVLGTFAVLWWPYLYSVDASLEVLSRLAPFERGLYEDYVANFWCTTSVVLKWKRLFTTQSLKLLCLAATISTCLPSMIQLVRFPSKRGFLHGLLNCSFSFYLFSFQVHEKSILLPLLPASLLAFEEPFMFWWLIYHALLSMFPLLRREKLVLPYAVLYGLFGLLYYTTSGRKDTTEIYSFYSTLKSFAFACSIFLHMIYMTIAPPEKYPFLFEAVIMLFCFSQFLLVFIYSNTKQWALSKTSIQEDAEKKRL</sequence>
<dbReference type="EMBL" id="JBJXBP010000002">
    <property type="protein sequence ID" value="KAL3844871.1"/>
    <property type="molecule type" value="Genomic_DNA"/>
</dbReference>
<keyword evidence="6 10" id="KW-0812">Transmembrane</keyword>
<dbReference type="AlphaFoldDB" id="A0ABD3U7I1"/>
<protein>
    <recommendedName>
        <fullName evidence="10">Alpha-1,3-glucosyltransferase</fullName>
        <ecNumber evidence="10">2.4.1.-</ecNumber>
    </recommendedName>
</protein>
<feature type="transmembrane region" description="Helical" evidence="10">
    <location>
        <begin position="471"/>
        <end position="491"/>
    </location>
</feature>
<comment type="pathway">
    <text evidence="2 10">Protein modification; protein glycosylation.</text>
</comment>
<evidence type="ECO:0000256" key="6">
    <source>
        <dbReference type="ARBA" id="ARBA00022692"/>
    </source>
</evidence>
<accession>A0ABD3U7I1</accession>
<feature type="transmembrane region" description="Helical" evidence="10">
    <location>
        <begin position="354"/>
        <end position="374"/>
    </location>
</feature>
<feature type="transmembrane region" description="Helical" evidence="10">
    <location>
        <begin position="381"/>
        <end position="401"/>
    </location>
</feature>
<comment type="caution">
    <text evidence="11">The sequence shown here is derived from an EMBL/GenBank/DDBJ whole genome shotgun (WGS) entry which is preliminary data.</text>
</comment>
<dbReference type="InterPro" id="IPR004856">
    <property type="entry name" value="Glyco_trans_ALG6/ALG8"/>
</dbReference>
<dbReference type="GO" id="GO:0005789">
    <property type="term" value="C:endoplasmic reticulum membrane"/>
    <property type="evidence" value="ECO:0007669"/>
    <property type="project" value="UniProtKB-SubCell"/>
</dbReference>
<feature type="transmembrane region" description="Helical" evidence="10">
    <location>
        <begin position="140"/>
        <end position="162"/>
    </location>
</feature>
<keyword evidence="9 10" id="KW-0472">Membrane</keyword>
<evidence type="ECO:0000256" key="5">
    <source>
        <dbReference type="ARBA" id="ARBA00022679"/>
    </source>
</evidence>
<dbReference type="Proteomes" id="UP001634393">
    <property type="component" value="Unassembled WGS sequence"/>
</dbReference>
<gene>
    <name evidence="11" type="ORF">ACJIZ3_002274</name>
</gene>
<keyword evidence="8 10" id="KW-1133">Transmembrane helix</keyword>
<evidence type="ECO:0000256" key="3">
    <source>
        <dbReference type="ARBA" id="ARBA00008715"/>
    </source>
</evidence>
<evidence type="ECO:0000313" key="12">
    <source>
        <dbReference type="Proteomes" id="UP001634393"/>
    </source>
</evidence>
<organism evidence="11 12">
    <name type="scientific">Penstemon smallii</name>
    <dbReference type="NCBI Taxonomy" id="265156"/>
    <lineage>
        <taxon>Eukaryota</taxon>
        <taxon>Viridiplantae</taxon>
        <taxon>Streptophyta</taxon>
        <taxon>Embryophyta</taxon>
        <taxon>Tracheophyta</taxon>
        <taxon>Spermatophyta</taxon>
        <taxon>Magnoliopsida</taxon>
        <taxon>eudicotyledons</taxon>
        <taxon>Gunneridae</taxon>
        <taxon>Pentapetalae</taxon>
        <taxon>asterids</taxon>
        <taxon>lamiids</taxon>
        <taxon>Lamiales</taxon>
        <taxon>Plantaginaceae</taxon>
        <taxon>Cheloneae</taxon>
        <taxon>Penstemon</taxon>
    </lineage>
</organism>
<evidence type="ECO:0000256" key="2">
    <source>
        <dbReference type="ARBA" id="ARBA00004922"/>
    </source>
</evidence>
<dbReference type="GO" id="GO:0016757">
    <property type="term" value="F:glycosyltransferase activity"/>
    <property type="evidence" value="ECO:0007669"/>
    <property type="project" value="UniProtKB-KW"/>
</dbReference>
<keyword evidence="5 10" id="KW-0808">Transferase</keyword>
<feature type="transmembrane region" description="Helical" evidence="10">
    <location>
        <begin position="254"/>
        <end position="276"/>
    </location>
</feature>
<evidence type="ECO:0000256" key="8">
    <source>
        <dbReference type="ARBA" id="ARBA00022989"/>
    </source>
</evidence>
<feature type="transmembrane region" description="Helical" evidence="10">
    <location>
        <begin position="443"/>
        <end position="459"/>
    </location>
</feature>
<evidence type="ECO:0000256" key="7">
    <source>
        <dbReference type="ARBA" id="ARBA00022824"/>
    </source>
</evidence>
<feature type="transmembrane region" description="Helical" evidence="10">
    <location>
        <begin position="288"/>
        <end position="306"/>
    </location>
</feature>
<dbReference type="PANTHER" id="PTHR12413:SF1">
    <property type="entry name" value="DOLICHYL PYROPHOSPHATE MAN9GLCNAC2 ALPHA-1,3-GLUCOSYLTRANSFERASE"/>
    <property type="match status" value="1"/>
</dbReference>
<feature type="transmembrane region" description="Helical" evidence="10">
    <location>
        <begin position="36"/>
        <end position="56"/>
    </location>
</feature>
<name>A0ABD3U7I1_9LAMI</name>
<keyword evidence="4 10" id="KW-0328">Glycosyltransferase</keyword>
<evidence type="ECO:0000256" key="4">
    <source>
        <dbReference type="ARBA" id="ARBA00022676"/>
    </source>
</evidence>
<dbReference type="Pfam" id="PF03155">
    <property type="entry name" value="Alg6_Alg8"/>
    <property type="match status" value="2"/>
</dbReference>
<dbReference type="PANTHER" id="PTHR12413">
    <property type="entry name" value="DOLICHYL GLYCOSYLTRANSFERASE"/>
    <property type="match status" value="1"/>
</dbReference>
<evidence type="ECO:0000313" key="11">
    <source>
        <dbReference type="EMBL" id="KAL3844871.1"/>
    </source>
</evidence>
<keyword evidence="12" id="KW-1185">Reference proteome</keyword>
<keyword evidence="7 10" id="KW-0256">Endoplasmic reticulum</keyword>
<proteinExistence type="inferred from homology"/>
<evidence type="ECO:0000256" key="1">
    <source>
        <dbReference type="ARBA" id="ARBA00004477"/>
    </source>
</evidence>
<reference evidence="11 12" key="1">
    <citation type="submission" date="2024-12" db="EMBL/GenBank/DDBJ databases">
        <title>The unique morphological basis and parallel evolutionary history of personate flowers in Penstemon.</title>
        <authorList>
            <person name="Depatie T.H."/>
            <person name="Wessinger C.A."/>
        </authorList>
    </citation>
    <scope>NUCLEOTIDE SEQUENCE [LARGE SCALE GENOMIC DNA]</scope>
    <source>
        <strain evidence="11">WTNN_2</strain>
        <tissue evidence="11">Leaf</tissue>
    </source>
</reference>